<dbReference type="InterPro" id="IPR042183">
    <property type="entry name" value="MmgE/PrpD_sf_1"/>
</dbReference>
<dbReference type="InterPro" id="IPR036148">
    <property type="entry name" value="MmgE/PrpD_sf"/>
</dbReference>
<dbReference type="InterPro" id="IPR045336">
    <property type="entry name" value="MmgE_PrpD_N"/>
</dbReference>
<dbReference type="EMBL" id="JALZWP010000029">
    <property type="protein sequence ID" value="MCL1630204.1"/>
    <property type="molecule type" value="Genomic_DNA"/>
</dbReference>
<name>A0ABT0M5T9_9RHOB</name>
<evidence type="ECO:0000313" key="4">
    <source>
        <dbReference type="EMBL" id="MCL1630204.1"/>
    </source>
</evidence>
<protein>
    <submittedName>
        <fullName evidence="4">MmgE/PrpD family protein</fullName>
    </submittedName>
</protein>
<dbReference type="RefSeq" id="WP_249060862.1">
    <property type="nucleotide sequence ID" value="NZ_JALZWP010000029.1"/>
</dbReference>
<keyword evidence="5" id="KW-1185">Reference proteome</keyword>
<organism evidence="4 5">
    <name type="scientific">Roseinatronobacter domitianus</name>
    <dbReference type="NCBI Taxonomy" id="2940293"/>
    <lineage>
        <taxon>Bacteria</taxon>
        <taxon>Pseudomonadati</taxon>
        <taxon>Pseudomonadota</taxon>
        <taxon>Alphaproteobacteria</taxon>
        <taxon>Rhodobacterales</taxon>
        <taxon>Paracoccaceae</taxon>
        <taxon>Roseinatronobacter</taxon>
    </lineage>
</organism>
<dbReference type="SUPFAM" id="SSF103378">
    <property type="entry name" value="2-methylcitrate dehydratase PrpD"/>
    <property type="match status" value="1"/>
</dbReference>
<dbReference type="Proteomes" id="UP001202550">
    <property type="component" value="Unassembled WGS sequence"/>
</dbReference>
<feature type="region of interest" description="Disordered" evidence="2">
    <location>
        <begin position="1"/>
        <end position="22"/>
    </location>
</feature>
<accession>A0ABT0M5T9</accession>
<dbReference type="Gene3D" id="1.10.4100.10">
    <property type="entry name" value="2-methylcitrate dehydratase PrpD"/>
    <property type="match status" value="1"/>
</dbReference>
<sequence>MLRGSNKPWYNNERRRQTSKRKPQAFALAHTKHDWQFHNISRAMTQTQITETAAHFAELLRFSKIPEAAAKSARCCMIDDVGLIIAGTEEHSVQILTKQACLQGGATEVALLGTLNLKVPASVAAQVMSASGHAHDWEDTQLSCDLAHVYGLLTHPVIPPLTAARIMSQELGGVSGTQFASACCAGFKEECKLFGSTFPHMYKSGFHRSGTVRCSRPALPGGRRAQRSRASFSSAGRLIAPPAHQSWPLPWRFADIMPPRLKNRPSMVLRIDFDRMSRAQNLKVVFAVRNKEVVKATTKGDS</sequence>
<evidence type="ECO:0000256" key="2">
    <source>
        <dbReference type="SAM" id="MobiDB-lite"/>
    </source>
</evidence>
<proteinExistence type="inferred from homology"/>
<reference evidence="4 5" key="1">
    <citation type="submission" date="2022-05" db="EMBL/GenBank/DDBJ databases">
        <title>Seasonal and diel survey of microbial diversity of the Tyrrhenian coast.</title>
        <authorList>
            <person name="Gattoni G."/>
            <person name="Corral P."/>
        </authorList>
    </citation>
    <scope>NUCLEOTIDE SEQUENCE [LARGE SCALE GENOMIC DNA]</scope>
    <source>
        <strain evidence="4 5">V10</strain>
    </source>
</reference>
<dbReference type="PANTHER" id="PTHR16943:SF8">
    <property type="entry name" value="2-METHYLCITRATE DEHYDRATASE"/>
    <property type="match status" value="1"/>
</dbReference>
<dbReference type="PANTHER" id="PTHR16943">
    <property type="entry name" value="2-METHYLCITRATE DEHYDRATASE-RELATED"/>
    <property type="match status" value="1"/>
</dbReference>
<comment type="caution">
    <text evidence="4">The sequence shown here is derived from an EMBL/GenBank/DDBJ whole genome shotgun (WGS) entry which is preliminary data.</text>
</comment>
<feature type="domain" description="MmgE/PrpD N-terminal" evidence="3">
    <location>
        <begin position="53"/>
        <end position="212"/>
    </location>
</feature>
<evidence type="ECO:0000256" key="1">
    <source>
        <dbReference type="ARBA" id="ARBA00006174"/>
    </source>
</evidence>
<dbReference type="Pfam" id="PF03972">
    <property type="entry name" value="MmgE_PrpD_N"/>
    <property type="match status" value="1"/>
</dbReference>
<comment type="similarity">
    <text evidence="1">Belongs to the PrpD family.</text>
</comment>
<dbReference type="InterPro" id="IPR005656">
    <property type="entry name" value="MmgE_PrpD"/>
</dbReference>
<evidence type="ECO:0000259" key="3">
    <source>
        <dbReference type="Pfam" id="PF03972"/>
    </source>
</evidence>
<gene>
    <name evidence="4" type="ORF">M3N55_15905</name>
</gene>
<evidence type="ECO:0000313" key="5">
    <source>
        <dbReference type="Proteomes" id="UP001202550"/>
    </source>
</evidence>